<sequence>MAKIVIAEDERDIRDLIAFTLRFAGHEVVTAANGEEAVEMAIQENPDLIMLDVRMPRMTGYDACRAIKANPAFVNTPVVFLSAKGQESEIESGLDAGAEEYFLKPFAPAELTKRVLEILAKYANETGTDKYTNETGADKYANETGTDKYTNETGNDKYANETG</sequence>
<dbReference type="GO" id="GO:0000160">
    <property type="term" value="P:phosphorelay signal transduction system"/>
    <property type="evidence" value="ECO:0007669"/>
    <property type="project" value="InterPro"/>
</dbReference>
<dbReference type="InterPro" id="IPR001789">
    <property type="entry name" value="Sig_transdc_resp-reg_receiver"/>
</dbReference>
<dbReference type="EMBL" id="JACNJN010000021">
    <property type="protein sequence ID" value="MBC8333726.1"/>
    <property type="molecule type" value="Genomic_DNA"/>
</dbReference>
<dbReference type="Proteomes" id="UP000614469">
    <property type="component" value="Unassembled WGS sequence"/>
</dbReference>
<reference evidence="5 6" key="1">
    <citation type="submission" date="2020-08" db="EMBL/GenBank/DDBJ databases">
        <title>Bridging the membrane lipid divide: bacteria of the FCB group superphylum have the potential to synthesize archaeal ether lipids.</title>
        <authorList>
            <person name="Villanueva L."/>
            <person name="Von Meijenfeldt F.A.B."/>
            <person name="Westbye A.B."/>
            <person name="Yadav S."/>
            <person name="Hopmans E.C."/>
            <person name="Dutilh B.E."/>
            <person name="Sinninghe Damste J.S."/>
        </authorList>
    </citation>
    <scope>NUCLEOTIDE SEQUENCE [LARGE SCALE GENOMIC DNA]</scope>
    <source>
        <strain evidence="5">NIOZ-UU36</strain>
    </source>
</reference>
<evidence type="ECO:0000313" key="6">
    <source>
        <dbReference type="Proteomes" id="UP000614469"/>
    </source>
</evidence>
<evidence type="ECO:0000256" key="3">
    <source>
        <dbReference type="SAM" id="MobiDB-lite"/>
    </source>
</evidence>
<evidence type="ECO:0000256" key="1">
    <source>
        <dbReference type="ARBA" id="ARBA00022553"/>
    </source>
</evidence>
<evidence type="ECO:0000256" key="2">
    <source>
        <dbReference type="PROSITE-ProRule" id="PRU00169"/>
    </source>
</evidence>
<dbReference type="InterPro" id="IPR050595">
    <property type="entry name" value="Bact_response_regulator"/>
</dbReference>
<feature type="region of interest" description="Disordered" evidence="3">
    <location>
        <begin position="127"/>
        <end position="163"/>
    </location>
</feature>
<dbReference type="SUPFAM" id="SSF52172">
    <property type="entry name" value="CheY-like"/>
    <property type="match status" value="1"/>
</dbReference>
<dbReference type="CDD" id="cd17574">
    <property type="entry name" value="REC_OmpR"/>
    <property type="match status" value="1"/>
</dbReference>
<evidence type="ECO:0000313" key="5">
    <source>
        <dbReference type="EMBL" id="MBC8333726.1"/>
    </source>
</evidence>
<proteinExistence type="predicted"/>
<organism evidence="5 6">
    <name type="scientific">Candidatus Desulfolinea nitratireducens</name>
    <dbReference type="NCBI Taxonomy" id="2841698"/>
    <lineage>
        <taxon>Bacteria</taxon>
        <taxon>Bacillati</taxon>
        <taxon>Chloroflexota</taxon>
        <taxon>Anaerolineae</taxon>
        <taxon>Anaerolineales</taxon>
        <taxon>Anaerolineales incertae sedis</taxon>
        <taxon>Candidatus Desulfolinea</taxon>
    </lineage>
</organism>
<dbReference type="PROSITE" id="PS50110">
    <property type="entry name" value="RESPONSE_REGULATORY"/>
    <property type="match status" value="1"/>
</dbReference>
<gene>
    <name evidence="5" type="ORF">H8E29_00520</name>
</gene>
<protein>
    <submittedName>
        <fullName evidence="5">Response regulator</fullName>
    </submittedName>
</protein>
<name>A0A8J6NFL3_9CHLR</name>
<comment type="caution">
    <text evidence="5">The sequence shown here is derived from an EMBL/GenBank/DDBJ whole genome shotgun (WGS) entry which is preliminary data.</text>
</comment>
<dbReference type="InterPro" id="IPR011006">
    <property type="entry name" value="CheY-like_superfamily"/>
</dbReference>
<dbReference type="PANTHER" id="PTHR44591">
    <property type="entry name" value="STRESS RESPONSE REGULATOR PROTEIN 1"/>
    <property type="match status" value="1"/>
</dbReference>
<dbReference type="Gene3D" id="3.40.50.2300">
    <property type="match status" value="1"/>
</dbReference>
<feature type="domain" description="Response regulatory" evidence="4">
    <location>
        <begin position="3"/>
        <end position="119"/>
    </location>
</feature>
<keyword evidence="1 2" id="KW-0597">Phosphoprotein</keyword>
<dbReference type="AlphaFoldDB" id="A0A8J6NFL3"/>
<accession>A0A8J6NFL3</accession>
<feature type="modified residue" description="4-aspartylphosphate" evidence="2">
    <location>
        <position position="52"/>
    </location>
</feature>
<dbReference type="PANTHER" id="PTHR44591:SF3">
    <property type="entry name" value="RESPONSE REGULATORY DOMAIN-CONTAINING PROTEIN"/>
    <property type="match status" value="1"/>
</dbReference>
<dbReference type="Pfam" id="PF00072">
    <property type="entry name" value="Response_reg"/>
    <property type="match status" value="1"/>
</dbReference>
<feature type="non-terminal residue" evidence="5">
    <location>
        <position position="163"/>
    </location>
</feature>
<evidence type="ECO:0000259" key="4">
    <source>
        <dbReference type="PROSITE" id="PS50110"/>
    </source>
</evidence>
<dbReference type="SMART" id="SM00448">
    <property type="entry name" value="REC"/>
    <property type="match status" value="1"/>
</dbReference>